<dbReference type="InterPro" id="IPR043504">
    <property type="entry name" value="Peptidase_S1_PA_chymotrypsin"/>
</dbReference>
<accession>A0ABN2ZA27</accession>
<dbReference type="Proteomes" id="UP001500102">
    <property type="component" value="Unassembled WGS sequence"/>
</dbReference>
<name>A0ABN2ZA27_9MICC</name>
<keyword evidence="2" id="KW-1133">Transmembrane helix</keyword>
<sequence length="843" mass="83492">MTLSEFNAAGALARRAADAAPSLRALPGYVGISLHAGTIVVEGEGPELRARVAELNRVDQVNGVDQLNQAGPADFVLAAPASAAVVPSAAELLASSTQQLFEAYVRDVGAAGLQAVTYTNGHFVIRTGGTTTAQTGPASSAGLLTGTDTTPATAPGTKPKMSAADFVARYANVALEQGSRIATEEDYFGGEGYIIDGRTVCSAGFGAFGPAGEPLILTAGHCAADGAAKQAEIENPAGAPAAGGAGSGTAAGTLGSFGFSQFGGPGNTKVASDGTNVGTDIAVLQGIRSGLDLQPAVTRWDNPADPGPTSVKIVGTVAPFQGQPVCRSGRSLGWSCGTVDSVGTWVIAGPDSLPPDYDNDLRALNGFDSTTVKSRPGDSGGPWISGNFAVGTHTGAESDGGVQTRAIATTLEDATGRIPGGVQLQLFLNKPTLAAAANGTLTAGEPITGHVDAAPASVVAPNSKVRITVQSSNPGQKPGQPLEVPVDASGNWQFPAPEWAGSFTFSAETVNGFSRSGAVSLSVKVSGLAAPVITAPADARTDGHADGPGLTAVETIEGTGEPGRTVRLSGDFTGTGLVAPDGRWSINVADQPVFGKVSVTAVLTAPGQTDSPSATSSFTVIPPVPAVSGIRDGKHLRQDSLPASISGTAVDGAEVSVSMDGAAIGSAQASSAGTGARASLQPRVPQDLAGGARWSVPFPAGLAAGAHRLTVTQAIDGVASLPAAVAFTIDAAPASAGTPDETPAVPQQPAVQQPAPRQPGTPAHSTVPAQVPVAQVPVAPSTVPPSTVPPSDASVTVGGTPPGNANQLAGTGAGGLLYAAGLGAGALLLGAAVVIFARRRAVR</sequence>
<dbReference type="InterPro" id="IPR018114">
    <property type="entry name" value="TRYPSIN_HIS"/>
</dbReference>
<proteinExistence type="predicted"/>
<comment type="caution">
    <text evidence="3">The sequence shown here is derived from an EMBL/GenBank/DDBJ whole genome shotgun (WGS) entry which is preliminary data.</text>
</comment>
<evidence type="ECO:0000256" key="1">
    <source>
        <dbReference type="SAM" id="MobiDB-lite"/>
    </source>
</evidence>
<feature type="region of interest" description="Disordered" evidence="1">
    <location>
        <begin position="734"/>
        <end position="766"/>
    </location>
</feature>
<reference evidence="3 4" key="1">
    <citation type="journal article" date="2019" name="Int. J. Syst. Evol. Microbiol.">
        <title>The Global Catalogue of Microorganisms (GCM) 10K type strain sequencing project: providing services to taxonomists for standard genome sequencing and annotation.</title>
        <authorList>
            <consortium name="The Broad Institute Genomics Platform"/>
            <consortium name="The Broad Institute Genome Sequencing Center for Infectious Disease"/>
            <person name="Wu L."/>
            <person name="Ma J."/>
        </authorList>
    </citation>
    <scope>NUCLEOTIDE SEQUENCE [LARGE SCALE GENOMIC DNA]</scope>
    <source>
        <strain evidence="3 4">JCM 15921</strain>
    </source>
</reference>
<evidence type="ECO:0000313" key="4">
    <source>
        <dbReference type="Proteomes" id="UP001500102"/>
    </source>
</evidence>
<feature type="transmembrane region" description="Helical" evidence="2">
    <location>
        <begin position="816"/>
        <end position="837"/>
    </location>
</feature>
<organism evidence="3 4">
    <name type="scientific">Arthrobacter humicola</name>
    <dbReference type="NCBI Taxonomy" id="409291"/>
    <lineage>
        <taxon>Bacteria</taxon>
        <taxon>Bacillati</taxon>
        <taxon>Actinomycetota</taxon>
        <taxon>Actinomycetes</taxon>
        <taxon>Micrococcales</taxon>
        <taxon>Micrococcaceae</taxon>
        <taxon>Arthrobacter</taxon>
    </lineage>
</organism>
<dbReference type="EMBL" id="BAAAQB010000037">
    <property type="protein sequence ID" value="GAA2139092.1"/>
    <property type="molecule type" value="Genomic_DNA"/>
</dbReference>
<keyword evidence="2" id="KW-0812">Transmembrane</keyword>
<gene>
    <name evidence="3" type="ORF">GCM10009825_25810</name>
</gene>
<evidence type="ECO:0000313" key="3">
    <source>
        <dbReference type="EMBL" id="GAA2139092.1"/>
    </source>
</evidence>
<protein>
    <recommendedName>
        <fullName evidence="5">Gram-positive cocci surface proteins LPxTG domain-containing protein</fullName>
    </recommendedName>
</protein>
<dbReference type="SUPFAM" id="SSF50494">
    <property type="entry name" value="Trypsin-like serine proteases"/>
    <property type="match status" value="1"/>
</dbReference>
<keyword evidence="2" id="KW-0472">Membrane</keyword>
<dbReference type="Gene3D" id="2.40.10.10">
    <property type="entry name" value="Trypsin-like serine proteases"/>
    <property type="match status" value="2"/>
</dbReference>
<feature type="region of interest" description="Disordered" evidence="1">
    <location>
        <begin position="135"/>
        <end position="158"/>
    </location>
</feature>
<keyword evidence="4" id="KW-1185">Reference proteome</keyword>
<dbReference type="InterPro" id="IPR013783">
    <property type="entry name" value="Ig-like_fold"/>
</dbReference>
<dbReference type="PROSITE" id="PS00134">
    <property type="entry name" value="TRYPSIN_HIS"/>
    <property type="match status" value="1"/>
</dbReference>
<dbReference type="Gene3D" id="2.60.40.10">
    <property type="entry name" value="Immunoglobulins"/>
    <property type="match status" value="2"/>
</dbReference>
<evidence type="ECO:0008006" key="5">
    <source>
        <dbReference type="Google" id="ProtNLM"/>
    </source>
</evidence>
<evidence type="ECO:0000256" key="2">
    <source>
        <dbReference type="SAM" id="Phobius"/>
    </source>
</evidence>
<feature type="compositionally biased region" description="Low complexity" evidence="1">
    <location>
        <begin position="743"/>
        <end position="755"/>
    </location>
</feature>
<dbReference type="InterPro" id="IPR009003">
    <property type="entry name" value="Peptidase_S1_PA"/>
</dbReference>
<dbReference type="CDD" id="cd21112">
    <property type="entry name" value="alphaLP-like"/>
    <property type="match status" value="1"/>
</dbReference>